<dbReference type="InterPro" id="IPR036864">
    <property type="entry name" value="Zn2-C6_fun-type_DNA-bd_sf"/>
</dbReference>
<dbReference type="Pfam" id="PF00172">
    <property type="entry name" value="Zn_clus"/>
    <property type="match status" value="1"/>
</dbReference>
<dbReference type="SMART" id="SM00906">
    <property type="entry name" value="Fungal_trans"/>
    <property type="match status" value="1"/>
</dbReference>
<dbReference type="SMART" id="SM00066">
    <property type="entry name" value="GAL4"/>
    <property type="match status" value="1"/>
</dbReference>
<evidence type="ECO:0000313" key="10">
    <source>
        <dbReference type="Proteomes" id="UP000002498"/>
    </source>
</evidence>
<dbReference type="GO" id="GO:0001228">
    <property type="term" value="F:DNA-binding transcription activator activity, RNA polymerase II-specific"/>
    <property type="evidence" value="ECO:0007669"/>
    <property type="project" value="TreeGrafter"/>
</dbReference>
<evidence type="ECO:0000256" key="4">
    <source>
        <dbReference type="ARBA" id="ARBA00023125"/>
    </source>
</evidence>
<gene>
    <name evidence="9" type="ORF">MAA_07543</name>
</gene>
<keyword evidence="6" id="KW-0539">Nucleus</keyword>
<feature type="compositionally biased region" description="Polar residues" evidence="7">
    <location>
        <begin position="166"/>
        <end position="179"/>
    </location>
</feature>
<name>E9F5J4_METRA</name>
<dbReference type="CDD" id="cd00067">
    <property type="entry name" value="GAL4"/>
    <property type="match status" value="1"/>
</dbReference>
<evidence type="ECO:0000259" key="8">
    <source>
        <dbReference type="PROSITE" id="PS50048"/>
    </source>
</evidence>
<dbReference type="GO" id="GO:0006351">
    <property type="term" value="P:DNA-templated transcription"/>
    <property type="evidence" value="ECO:0007669"/>
    <property type="project" value="InterPro"/>
</dbReference>
<dbReference type="GO" id="GO:0000978">
    <property type="term" value="F:RNA polymerase II cis-regulatory region sequence-specific DNA binding"/>
    <property type="evidence" value="ECO:0007669"/>
    <property type="project" value="TreeGrafter"/>
</dbReference>
<dbReference type="InterPro" id="IPR007219">
    <property type="entry name" value="XnlR_reg_dom"/>
</dbReference>
<keyword evidence="10" id="KW-1185">Reference proteome</keyword>
<dbReference type="HOGENOM" id="CLU_007091_1_0_1"/>
<evidence type="ECO:0000256" key="1">
    <source>
        <dbReference type="ARBA" id="ARBA00022723"/>
    </source>
</evidence>
<keyword evidence="2" id="KW-0862">Zinc</keyword>
<reference evidence="9 10" key="1">
    <citation type="journal article" date="2011" name="PLoS Genet.">
        <title>Genome sequencing and comparative transcriptomics of the model entomopathogenic fungi Metarhizium anisopliae and M. acridum.</title>
        <authorList>
            <person name="Gao Q."/>
            <person name="Jin K."/>
            <person name="Ying S.H."/>
            <person name="Zhang Y."/>
            <person name="Xiao G."/>
            <person name="Shang Y."/>
            <person name="Duan Z."/>
            <person name="Hu X."/>
            <person name="Xie X.Q."/>
            <person name="Zhou G."/>
            <person name="Peng G."/>
            <person name="Luo Z."/>
            <person name="Huang W."/>
            <person name="Wang B."/>
            <person name="Fang W."/>
            <person name="Wang S."/>
            <person name="Zhong Y."/>
            <person name="Ma L.J."/>
            <person name="St Leger R.J."/>
            <person name="Zhao G.P."/>
            <person name="Pei Y."/>
            <person name="Feng M.G."/>
            <person name="Xia Y."/>
            <person name="Wang C."/>
        </authorList>
    </citation>
    <scope>NUCLEOTIDE SEQUENCE [LARGE SCALE GENOMIC DNA]</scope>
    <source>
        <strain evidence="10">ARSEF 23 / ATCC MYA-3075</strain>
    </source>
</reference>
<dbReference type="AlphaFoldDB" id="E9F5J4"/>
<dbReference type="PANTHER" id="PTHR31944:SF130">
    <property type="entry name" value="ZN(II)2CYS6 TRANSCRIPTION FACTO (EUROFUNG)"/>
    <property type="match status" value="1"/>
</dbReference>
<evidence type="ECO:0000256" key="6">
    <source>
        <dbReference type="ARBA" id="ARBA00023242"/>
    </source>
</evidence>
<dbReference type="OrthoDB" id="4236860at2759"/>
<feature type="compositionally biased region" description="Basic and acidic residues" evidence="7">
    <location>
        <begin position="191"/>
        <end position="202"/>
    </location>
</feature>
<dbReference type="Pfam" id="PF04082">
    <property type="entry name" value="Fungal_trans"/>
    <property type="match status" value="1"/>
</dbReference>
<feature type="compositionally biased region" description="Low complexity" evidence="7">
    <location>
        <begin position="97"/>
        <end position="106"/>
    </location>
</feature>
<dbReference type="PANTHER" id="PTHR31944">
    <property type="entry name" value="HEME-RESPONSIVE ZINC FINGER TRANSCRIPTION FACTOR HAP1"/>
    <property type="match status" value="1"/>
</dbReference>
<feature type="domain" description="Zn(2)-C6 fungal-type" evidence="8">
    <location>
        <begin position="133"/>
        <end position="165"/>
    </location>
</feature>
<keyword evidence="1" id="KW-0479">Metal-binding</keyword>
<dbReference type="KEGG" id="maj:MAA_07543"/>
<comment type="caution">
    <text evidence="9">The sequence shown here is derived from an EMBL/GenBank/DDBJ whole genome shotgun (WGS) entry which is preliminary data.</text>
</comment>
<feature type="compositionally biased region" description="Polar residues" evidence="7">
    <location>
        <begin position="203"/>
        <end position="221"/>
    </location>
</feature>
<evidence type="ECO:0000256" key="7">
    <source>
        <dbReference type="SAM" id="MobiDB-lite"/>
    </source>
</evidence>
<dbReference type="GO" id="GO:0005634">
    <property type="term" value="C:nucleus"/>
    <property type="evidence" value="ECO:0007669"/>
    <property type="project" value="TreeGrafter"/>
</dbReference>
<keyword evidence="4" id="KW-0238">DNA-binding</keyword>
<evidence type="ECO:0000256" key="2">
    <source>
        <dbReference type="ARBA" id="ARBA00022833"/>
    </source>
</evidence>
<evidence type="ECO:0000256" key="3">
    <source>
        <dbReference type="ARBA" id="ARBA00023015"/>
    </source>
</evidence>
<reference evidence="9 10" key="2">
    <citation type="journal article" date="2014" name="Proc. Natl. Acad. Sci. U.S.A.">
        <title>Trajectory and genomic determinants of fungal-pathogen speciation and host adaptation.</title>
        <authorList>
            <person name="Hu X."/>
            <person name="Xiao G."/>
            <person name="Zheng P."/>
            <person name="Shang Y."/>
            <person name="Su Y."/>
            <person name="Zhang X."/>
            <person name="Liu X."/>
            <person name="Zhan S."/>
            <person name="St Leger R.J."/>
            <person name="Wang C."/>
        </authorList>
    </citation>
    <scope>GENOME REANNOTATION</scope>
    <source>
        <strain evidence="10">ARSEF 23 / ATCC MYA-3075</strain>
    </source>
</reference>
<keyword evidence="3" id="KW-0805">Transcription regulation</keyword>
<dbReference type="InterPro" id="IPR051430">
    <property type="entry name" value="Fungal_TF_Env_Response"/>
</dbReference>
<feature type="compositionally biased region" description="Polar residues" evidence="7">
    <location>
        <begin position="107"/>
        <end position="118"/>
    </location>
</feature>
<dbReference type="GeneID" id="19261829"/>
<sequence length="755" mass="84292">MATEKNNSLHPNLIHRTAQDPCHAMLRPGTVGLPNPMPCSGGGNKYGRSKAKRHDVSGSSIWSATFKNVEVNRGRENAENAEISSFFLASTSRPIASSTTLASTTSGNMGRSQGSSRQRVPRPDLKKRRPPVACIPCYRRKVKCGREVPVCRRCVQSGHEHECHYRNSSPANLPQSSLPQPGDAIPVALPRHVEGPQPDGRDQSAQAFAQETSGPPQTISSRGMIHFKGRATSTRFYGFSYHLNLYQRFAHLPRYISQVKAQYPLINQLRDDIFVKLSRKPANGHSNQSQVDTQSLVNLVPQQEVVDVLVQAYLDYVEVTHRVLHIPSFYRQYNRYWETSEETSENFLVQLCLIMAIASATRHEAATLVASPEPIEMAKKWIQAAEIWLNSQHTTSVESLPSLQTQCLLLIAKRANYIHETGLWASTGTLIRWAMAAGYHREVGPEAPISPFHREMRRRLWATITELDLLAAMERGMPPSIRQDEFNTRAPANENEEVLTPSSTQEVTSQPLCSWTSSSFQVLLRQSYATRSEICAMVNGCQNNAEMDRILAFADSLTQSLQKVPGWSKSHVGTPKHSVMVHLEILLSIILNQYLLLVHVPAAIQTPPTATSAVCRRARLDTAVMILSQYRSLNQQRLVTETACRVGLLFAAMNLCHELYLGFNDSSSSIISSMPELVEPFISLVEHAWRIVERRVTSTLEGVSDYYVLSMIIGLVKSLYIPTSSATWAKDVGEKVVRVSRVVHDALHRCPTTPM</sequence>
<feature type="region of interest" description="Disordered" evidence="7">
    <location>
        <begin position="163"/>
        <end position="223"/>
    </location>
</feature>
<dbReference type="InterPro" id="IPR001138">
    <property type="entry name" value="Zn2Cys6_DnaBD"/>
</dbReference>
<proteinExistence type="predicted"/>
<protein>
    <submittedName>
        <fullName evidence="9">Transcription factor, fungi</fullName>
    </submittedName>
</protein>
<feature type="region of interest" description="Disordered" evidence="7">
    <location>
        <begin position="97"/>
        <end position="129"/>
    </location>
</feature>
<dbReference type="EMBL" id="ADNJ02000014">
    <property type="protein sequence ID" value="EFY96997.2"/>
    <property type="molecule type" value="Genomic_DNA"/>
</dbReference>
<organism evidence="9 10">
    <name type="scientific">Metarhizium robertsii (strain ARSEF 23 / ATCC MYA-3075)</name>
    <name type="common">Metarhizium anisopliae (strain ARSEF 23)</name>
    <dbReference type="NCBI Taxonomy" id="655844"/>
    <lineage>
        <taxon>Eukaryota</taxon>
        <taxon>Fungi</taxon>
        <taxon>Dikarya</taxon>
        <taxon>Ascomycota</taxon>
        <taxon>Pezizomycotina</taxon>
        <taxon>Sordariomycetes</taxon>
        <taxon>Hypocreomycetidae</taxon>
        <taxon>Hypocreales</taxon>
        <taxon>Clavicipitaceae</taxon>
        <taxon>Metarhizium</taxon>
    </lineage>
</organism>
<keyword evidence="5" id="KW-0804">Transcription</keyword>
<evidence type="ECO:0000256" key="5">
    <source>
        <dbReference type="ARBA" id="ARBA00023163"/>
    </source>
</evidence>
<dbReference type="SUPFAM" id="SSF57701">
    <property type="entry name" value="Zn2/Cys6 DNA-binding domain"/>
    <property type="match status" value="1"/>
</dbReference>
<dbReference type="RefSeq" id="XP_007823732.2">
    <property type="nucleotide sequence ID" value="XM_007825541.2"/>
</dbReference>
<evidence type="ECO:0000313" key="9">
    <source>
        <dbReference type="EMBL" id="EFY96997.2"/>
    </source>
</evidence>
<dbReference type="Gene3D" id="4.10.240.10">
    <property type="entry name" value="Zn(2)-C6 fungal-type DNA-binding domain"/>
    <property type="match status" value="1"/>
</dbReference>
<dbReference type="Proteomes" id="UP000002498">
    <property type="component" value="Unassembled WGS sequence"/>
</dbReference>
<dbReference type="PROSITE" id="PS50048">
    <property type="entry name" value="ZN2_CY6_FUNGAL_2"/>
    <property type="match status" value="1"/>
</dbReference>
<dbReference type="CDD" id="cd12148">
    <property type="entry name" value="fungal_TF_MHR"/>
    <property type="match status" value="1"/>
</dbReference>
<dbReference type="GO" id="GO:0008270">
    <property type="term" value="F:zinc ion binding"/>
    <property type="evidence" value="ECO:0007669"/>
    <property type="project" value="InterPro"/>
</dbReference>
<accession>E9F5J4</accession>